<dbReference type="KEGG" id="plyc:GXP70_04250"/>
<dbReference type="InterPro" id="IPR001173">
    <property type="entry name" value="Glyco_trans_2-like"/>
</dbReference>
<dbReference type="PANTHER" id="PTHR22916:SF3">
    <property type="entry name" value="UDP-GLCNAC:BETAGAL BETA-1,3-N-ACETYLGLUCOSAMINYLTRANSFERASE-LIKE PROTEIN 1"/>
    <property type="match status" value="1"/>
</dbReference>
<dbReference type="PANTHER" id="PTHR22916">
    <property type="entry name" value="GLYCOSYLTRANSFERASE"/>
    <property type="match status" value="1"/>
</dbReference>
<organism evidence="3 4">
    <name type="scientific">Paenibacillus lycopersici</name>
    <dbReference type="NCBI Taxonomy" id="2704462"/>
    <lineage>
        <taxon>Bacteria</taxon>
        <taxon>Bacillati</taxon>
        <taxon>Bacillota</taxon>
        <taxon>Bacilli</taxon>
        <taxon>Bacillales</taxon>
        <taxon>Paenibacillaceae</taxon>
        <taxon>Paenibacillus</taxon>
    </lineage>
</organism>
<proteinExistence type="inferred from homology"/>
<accession>A0A6C0FQU3</accession>
<dbReference type="CDD" id="cd04196">
    <property type="entry name" value="GT_2_like_d"/>
    <property type="match status" value="1"/>
</dbReference>
<evidence type="ECO:0000313" key="4">
    <source>
        <dbReference type="Proteomes" id="UP000476064"/>
    </source>
</evidence>
<dbReference type="GO" id="GO:0016758">
    <property type="term" value="F:hexosyltransferase activity"/>
    <property type="evidence" value="ECO:0007669"/>
    <property type="project" value="UniProtKB-ARBA"/>
</dbReference>
<reference evidence="3 4" key="1">
    <citation type="submission" date="2020-01" db="EMBL/GenBank/DDBJ databases">
        <title>Paenibacillus sp. nov., isolated from tomato rhizosphere.</title>
        <authorList>
            <person name="Weon H.-Y."/>
            <person name="Lee S.A."/>
        </authorList>
    </citation>
    <scope>NUCLEOTIDE SEQUENCE [LARGE SCALE GENOMIC DNA]</scope>
    <source>
        <strain evidence="3 4">12200R-189</strain>
    </source>
</reference>
<keyword evidence="4" id="KW-1185">Reference proteome</keyword>
<evidence type="ECO:0000313" key="3">
    <source>
        <dbReference type="EMBL" id="QHT59257.1"/>
    </source>
</evidence>
<dbReference type="AlphaFoldDB" id="A0A6C0FQU3"/>
<dbReference type="Pfam" id="PF00535">
    <property type="entry name" value="Glycos_transf_2"/>
    <property type="match status" value="1"/>
</dbReference>
<dbReference type="RefSeq" id="WP_162355324.1">
    <property type="nucleotide sequence ID" value="NZ_CP048209.1"/>
</dbReference>
<gene>
    <name evidence="3" type="ORF">GXP70_04250</name>
</gene>
<dbReference type="Gene3D" id="3.90.550.10">
    <property type="entry name" value="Spore Coat Polysaccharide Biosynthesis Protein SpsA, Chain A"/>
    <property type="match status" value="1"/>
</dbReference>
<sequence>MKKFEILLSTYNGERYISEQLNSLMNQTHRNFNIIIRDDGSTDQTSAIVSQWASNYPDWIRFVPGENIGVIKSFLWLLQHSSSDSDYFCFCDQDDVWMPHKLTSAATHLESLGTSNPAMVFTSTQMTTSDLTPIKVWPSAISKVPSFYNALIQNIAVGATIAFNREARSLLCSKQPSAENVLMHDWWVYLCVSAFGKVRFEPEPSILYRQHANNVVGGEGSTWDKIKKKWQSYRKHKGRRLLHKQALEFYTLYGDQVDSDKREQLTLFLAPRPKTRDRMTYLYRSKLYRQSTVEQVLFKFLILIHYV</sequence>
<name>A0A6C0FQU3_9BACL</name>
<dbReference type="InterPro" id="IPR029044">
    <property type="entry name" value="Nucleotide-diphossugar_trans"/>
</dbReference>
<comment type="similarity">
    <text evidence="1">Belongs to the glycosyltransferase 2 family.</text>
</comment>
<dbReference type="Proteomes" id="UP000476064">
    <property type="component" value="Chromosome"/>
</dbReference>
<feature type="domain" description="Glycosyltransferase 2-like" evidence="2">
    <location>
        <begin position="6"/>
        <end position="162"/>
    </location>
</feature>
<evidence type="ECO:0000259" key="2">
    <source>
        <dbReference type="Pfam" id="PF00535"/>
    </source>
</evidence>
<keyword evidence="3" id="KW-0808">Transferase</keyword>
<dbReference type="SUPFAM" id="SSF53448">
    <property type="entry name" value="Nucleotide-diphospho-sugar transferases"/>
    <property type="match status" value="1"/>
</dbReference>
<protein>
    <submittedName>
        <fullName evidence="3">Glycosyltransferase family 2 protein</fullName>
    </submittedName>
</protein>
<evidence type="ECO:0000256" key="1">
    <source>
        <dbReference type="ARBA" id="ARBA00006739"/>
    </source>
</evidence>
<dbReference type="EMBL" id="CP048209">
    <property type="protein sequence ID" value="QHT59257.1"/>
    <property type="molecule type" value="Genomic_DNA"/>
</dbReference>